<feature type="region of interest" description="Disordered" evidence="1">
    <location>
        <begin position="146"/>
        <end position="187"/>
    </location>
</feature>
<accession>A0ABN9RGJ9</accession>
<comment type="caution">
    <text evidence="2">The sequence shown here is derived from an EMBL/GenBank/DDBJ whole genome shotgun (WGS) entry which is preliminary data.</text>
</comment>
<protein>
    <recommendedName>
        <fullName evidence="4">RanBP2-type domain-containing protein</fullName>
    </recommendedName>
</protein>
<feature type="compositionally biased region" description="Low complexity" evidence="1">
    <location>
        <begin position="73"/>
        <end position="96"/>
    </location>
</feature>
<reference evidence="2" key="1">
    <citation type="submission" date="2023-10" db="EMBL/GenBank/DDBJ databases">
        <authorList>
            <person name="Chen Y."/>
            <person name="Shah S."/>
            <person name="Dougan E. K."/>
            <person name="Thang M."/>
            <person name="Chan C."/>
        </authorList>
    </citation>
    <scope>NUCLEOTIDE SEQUENCE [LARGE SCALE GENOMIC DNA]</scope>
</reference>
<feature type="region of interest" description="Disordered" evidence="1">
    <location>
        <begin position="291"/>
        <end position="335"/>
    </location>
</feature>
<proteinExistence type="predicted"/>
<feature type="region of interest" description="Disordered" evidence="1">
    <location>
        <begin position="45"/>
        <end position="101"/>
    </location>
</feature>
<sequence length="827" mass="87965">MARSSRGGSSGERSMPYWMCSCGGWNWDWRASCLSCGYAAPPWATGSAPAAGKPKADKDGWVDQPWGRKAQRQARSAASRAASAKSQTSASAASGAPSGGGVTAIERLQATAEQLEALQAGPPEGVDGSYTSVVASQLESKRAELAKAQQAAAEQKAAAMPRPTLLHKEANAISKSEKRLRAARQDLEQKQVARDLAEAQLQKAQEELAERDGALEEASRALQVLEEAAREEAEARERQRAAEWAGASQVPGLLTQLDKLPEAWASSNFEVAWAAIRAQMEAVRAQLAGPPLAPTQAPRAETCPMDEISSDDGNDGNLAGSSGPWQPQAAAERGQAERYGNAFGEWPQVAQACKRELAAEAADLAPLAARPAGHAAGGRGAGDPPVQEKVARLRGALGPKGVNLGIFAAFGGNELSAGVPWLAQGDFNMEPGTLHELGRSRVQRTTYLGLTEFTCAGQGAGLVYVWSARMRDQMPWRRCWSAQFVSLLATPQLAGPAKMAARQWIQVVECTLEGIHGVDDSDLRRYLGRAEGPMAVRAPLDAAVKHECRHGQVGVLERLEATAEMVDLLQPAELPRRMCAGGLEAAAARRACGAAGRRGASPTVAVVRPLEPFGRYLESERCKVADSDDELEPMLLGPQELSIMDGYDARQAPNRHEKRKRSSDPLWLRPFFENAIGRLLGRQGIELGVREQHVRGAHVSYMHWTMSVCRIRKPADGRLNGKLYLDGSVKDSEEAPPAGERRQAQAATAEVRPLAGAALGVGAPAERPCLQSSSSTGSSATTISAAAVVFSLLGHTLSYACAGAGEDAREIVACSRRGAYKVQGSRA</sequence>
<keyword evidence="3" id="KW-1185">Reference proteome</keyword>
<evidence type="ECO:0000313" key="3">
    <source>
        <dbReference type="Proteomes" id="UP001189429"/>
    </source>
</evidence>
<feature type="compositionally biased region" description="Low complexity" evidence="1">
    <location>
        <begin position="146"/>
        <end position="159"/>
    </location>
</feature>
<feature type="non-terminal residue" evidence="2">
    <location>
        <position position="827"/>
    </location>
</feature>
<feature type="compositionally biased region" description="Basic and acidic residues" evidence="1">
    <location>
        <begin position="166"/>
        <end position="187"/>
    </location>
</feature>
<evidence type="ECO:0000256" key="1">
    <source>
        <dbReference type="SAM" id="MobiDB-lite"/>
    </source>
</evidence>
<dbReference type="EMBL" id="CAUYUJ010006668">
    <property type="protein sequence ID" value="CAK0818196.1"/>
    <property type="molecule type" value="Genomic_DNA"/>
</dbReference>
<name>A0ABN9RGJ9_9DINO</name>
<dbReference type="Proteomes" id="UP001189429">
    <property type="component" value="Unassembled WGS sequence"/>
</dbReference>
<organism evidence="2 3">
    <name type="scientific">Prorocentrum cordatum</name>
    <dbReference type="NCBI Taxonomy" id="2364126"/>
    <lineage>
        <taxon>Eukaryota</taxon>
        <taxon>Sar</taxon>
        <taxon>Alveolata</taxon>
        <taxon>Dinophyceae</taxon>
        <taxon>Prorocentrales</taxon>
        <taxon>Prorocentraceae</taxon>
        <taxon>Prorocentrum</taxon>
    </lineage>
</organism>
<evidence type="ECO:0008006" key="4">
    <source>
        <dbReference type="Google" id="ProtNLM"/>
    </source>
</evidence>
<gene>
    <name evidence="2" type="ORF">PCOR1329_LOCUS20545</name>
</gene>
<evidence type="ECO:0000313" key="2">
    <source>
        <dbReference type="EMBL" id="CAK0818196.1"/>
    </source>
</evidence>